<name>A0A2V1AQL9_9ASCO</name>
<dbReference type="InterPro" id="IPR013328">
    <property type="entry name" value="6PGD_dom2"/>
</dbReference>
<sequence length="358" mass="38890">MSKPNVLVIGSGGVGTIAALALTLNKKANVTLVVRSAYDKASTEGFEIKSVTYGDLQNWKPAHISRSVEDAVADNGPFDYIVVTTKNIPDGPSPCDEIIKPAVVDGVNTVVLIQNGIGIEEPIIKAYPNNPVLSGISLIGSTNINCVVNNSHKDTLKLGPFHNPNISDDKTKEKVKEFASLYQNESEDVNKVIIEDSALRSRWEKLVYNMVLNTTCTVAGLDVNRCQIGGANENIFRPAMNEVLAIAASEGVDLPSSTSEYFIHIGDGLFYSPSMLVDSRKKQLFELEVILGNPLRTAAKNGVPTPVLSTLYGLLKMIQLRIKEEIGVVQINQGDYKGLNSDDYPTAFQDFQTKPHKA</sequence>
<dbReference type="Pfam" id="PF02558">
    <property type="entry name" value="ApbA"/>
    <property type="match status" value="1"/>
</dbReference>
<reference evidence="3 4" key="1">
    <citation type="submission" date="2017-12" db="EMBL/GenBank/DDBJ databases">
        <title>Genome Sequence of a Multidrug-Resistant Candida haemulonii Isolate from a Patient with Chronic Leg Ulcers in Israel.</title>
        <authorList>
            <person name="Chow N.A."/>
            <person name="Gade L."/>
            <person name="Batra D."/>
            <person name="Rowe L.A."/>
            <person name="Ben-Ami R."/>
            <person name="Loparev V.N."/>
            <person name="Litvintseva A.P."/>
        </authorList>
    </citation>
    <scope>NUCLEOTIDE SEQUENCE [LARGE SCALE GENOMIC DNA]</scope>
    <source>
        <strain evidence="3 4">B11899</strain>
    </source>
</reference>
<dbReference type="FunFam" id="1.10.1040.10:FF:000017">
    <property type="entry name" value="2-dehydropantoate 2-reductase"/>
    <property type="match status" value="1"/>
</dbReference>
<dbReference type="InterPro" id="IPR051402">
    <property type="entry name" value="KPR-Related"/>
</dbReference>
<dbReference type="InterPro" id="IPR008927">
    <property type="entry name" value="6-PGluconate_DH-like_C_sf"/>
</dbReference>
<dbReference type="Proteomes" id="UP000244309">
    <property type="component" value="Unassembled WGS sequence"/>
</dbReference>
<dbReference type="VEuPathDB" id="FungiDB:CXQ85_001821"/>
<dbReference type="STRING" id="45357.A0A2V1AQL9"/>
<dbReference type="OrthoDB" id="3609at2759"/>
<accession>A0A2V1AQL9</accession>
<dbReference type="Pfam" id="PF08546">
    <property type="entry name" value="ApbA_C"/>
    <property type="match status" value="1"/>
</dbReference>
<comment type="caution">
    <text evidence="3">The sequence shown here is derived from an EMBL/GenBank/DDBJ whole genome shotgun (WGS) entry which is preliminary data.</text>
</comment>
<dbReference type="SUPFAM" id="SSF48179">
    <property type="entry name" value="6-phosphogluconate dehydrogenase C-terminal domain-like"/>
    <property type="match status" value="1"/>
</dbReference>
<proteinExistence type="predicted"/>
<dbReference type="GeneID" id="37007152"/>
<dbReference type="InterPro" id="IPR036291">
    <property type="entry name" value="NAD(P)-bd_dom_sf"/>
</dbReference>
<dbReference type="PANTHER" id="PTHR21708:SF30">
    <property type="entry name" value="2-DEHYDROPANTOATE 2-REDUCTASE-RELATED"/>
    <property type="match status" value="1"/>
</dbReference>
<dbReference type="RefSeq" id="XP_025340982.1">
    <property type="nucleotide sequence ID" value="XM_025485517.1"/>
</dbReference>
<dbReference type="SUPFAM" id="SSF51735">
    <property type="entry name" value="NAD(P)-binding Rossmann-fold domains"/>
    <property type="match status" value="1"/>
</dbReference>
<dbReference type="GO" id="GO:0005737">
    <property type="term" value="C:cytoplasm"/>
    <property type="evidence" value="ECO:0007669"/>
    <property type="project" value="TreeGrafter"/>
</dbReference>
<evidence type="ECO:0000313" key="4">
    <source>
        <dbReference type="Proteomes" id="UP000244309"/>
    </source>
</evidence>
<dbReference type="PANTHER" id="PTHR21708">
    <property type="entry name" value="PROBABLE 2-DEHYDROPANTOATE 2-REDUCTASE"/>
    <property type="match status" value="1"/>
</dbReference>
<evidence type="ECO:0000259" key="1">
    <source>
        <dbReference type="Pfam" id="PF02558"/>
    </source>
</evidence>
<evidence type="ECO:0000259" key="2">
    <source>
        <dbReference type="Pfam" id="PF08546"/>
    </source>
</evidence>
<dbReference type="AlphaFoldDB" id="A0A2V1AQL9"/>
<organism evidence="3 4">
    <name type="scientific">Candidozyma haemuli</name>
    <dbReference type="NCBI Taxonomy" id="45357"/>
    <lineage>
        <taxon>Eukaryota</taxon>
        <taxon>Fungi</taxon>
        <taxon>Dikarya</taxon>
        <taxon>Ascomycota</taxon>
        <taxon>Saccharomycotina</taxon>
        <taxon>Pichiomycetes</taxon>
        <taxon>Metschnikowiaceae</taxon>
        <taxon>Candidozyma</taxon>
    </lineage>
</organism>
<keyword evidence="4" id="KW-1185">Reference proteome</keyword>
<dbReference type="InterPro" id="IPR013752">
    <property type="entry name" value="KPA_reductase"/>
</dbReference>
<feature type="domain" description="Ketopantoate reductase N-terminal" evidence="1">
    <location>
        <begin position="6"/>
        <end position="162"/>
    </location>
</feature>
<dbReference type="Gene3D" id="1.10.1040.10">
    <property type="entry name" value="N-(1-d-carboxylethyl)-l-norvaline Dehydrogenase, domain 2"/>
    <property type="match status" value="1"/>
</dbReference>
<gene>
    <name evidence="3" type="ORF">CXQ85_001821</name>
</gene>
<protein>
    <recommendedName>
        <fullName evidence="5">2-dehydropantoate 2-reductase</fullName>
    </recommendedName>
</protein>
<feature type="domain" description="Ketopantoate reductase C-terminal" evidence="2">
    <location>
        <begin position="200"/>
        <end position="319"/>
    </location>
</feature>
<evidence type="ECO:0008006" key="5">
    <source>
        <dbReference type="Google" id="ProtNLM"/>
    </source>
</evidence>
<dbReference type="Gene3D" id="3.40.50.720">
    <property type="entry name" value="NAD(P)-binding Rossmann-like Domain"/>
    <property type="match status" value="1"/>
</dbReference>
<dbReference type="InterPro" id="IPR013332">
    <property type="entry name" value="KPR_N"/>
</dbReference>
<dbReference type="EMBL" id="PKFO01000003">
    <property type="protein sequence ID" value="PVH20042.1"/>
    <property type="molecule type" value="Genomic_DNA"/>
</dbReference>
<evidence type="ECO:0000313" key="3">
    <source>
        <dbReference type="EMBL" id="PVH20042.1"/>
    </source>
</evidence>